<evidence type="ECO:0000313" key="6">
    <source>
        <dbReference type="Proteomes" id="UP001055439"/>
    </source>
</evidence>
<dbReference type="GO" id="GO:0046872">
    <property type="term" value="F:metal ion binding"/>
    <property type="evidence" value="ECO:0007669"/>
    <property type="project" value="UniProtKB-UniRule"/>
</dbReference>
<gene>
    <name evidence="5" type="ORF">MUK42_33424</name>
</gene>
<evidence type="ECO:0000256" key="2">
    <source>
        <dbReference type="ARBA" id="ARBA00022723"/>
    </source>
</evidence>
<dbReference type="Proteomes" id="UP001055439">
    <property type="component" value="Chromosome 3"/>
</dbReference>
<evidence type="ECO:0000256" key="3">
    <source>
        <dbReference type="ARBA" id="ARBA00022851"/>
    </source>
</evidence>
<keyword evidence="6" id="KW-1185">Reference proteome</keyword>
<evidence type="ECO:0000256" key="4">
    <source>
        <dbReference type="RuleBase" id="RU369052"/>
    </source>
</evidence>
<organism evidence="5 6">
    <name type="scientific">Musa troglodytarum</name>
    <name type="common">fe'i banana</name>
    <dbReference type="NCBI Taxonomy" id="320322"/>
    <lineage>
        <taxon>Eukaryota</taxon>
        <taxon>Viridiplantae</taxon>
        <taxon>Streptophyta</taxon>
        <taxon>Embryophyta</taxon>
        <taxon>Tracheophyta</taxon>
        <taxon>Spermatophyta</taxon>
        <taxon>Magnoliopsida</taxon>
        <taxon>Liliopsida</taxon>
        <taxon>Zingiberales</taxon>
        <taxon>Musaceae</taxon>
        <taxon>Musa</taxon>
    </lineage>
</organism>
<dbReference type="Pfam" id="PF01439">
    <property type="entry name" value="Metallothio_2"/>
    <property type="match status" value="1"/>
</dbReference>
<protein>
    <recommendedName>
        <fullName evidence="4">Metallothionein-like protein</fullName>
    </recommendedName>
</protein>
<dbReference type="AlphaFoldDB" id="A0A9E7F8R7"/>
<comment type="similarity">
    <text evidence="1 4">Belongs to the metallothionein superfamily. Type 15 family.</text>
</comment>
<keyword evidence="2 4" id="KW-0479">Metal-binding</keyword>
<comment type="function">
    <text evidence="4">Metallothioneins have a high content of cysteine residues that bind various heavy metals.</text>
</comment>
<keyword evidence="3 4" id="KW-0480">Metal-thiolate cluster</keyword>
<reference evidence="5" key="1">
    <citation type="submission" date="2022-05" db="EMBL/GenBank/DDBJ databases">
        <title>The Musa troglodytarum L. genome provides insights into the mechanism of non-climacteric behaviour and enrichment of carotenoids.</title>
        <authorList>
            <person name="Wang J."/>
        </authorList>
    </citation>
    <scope>NUCLEOTIDE SEQUENCE</scope>
    <source>
        <tissue evidence="5">Leaf</tissue>
    </source>
</reference>
<sequence>MSCCGCGSGCSCSCGGGCGGCKMFPDLGGERGTTAAGIIDLGISKVLRWQMGPREEAVTAASASAEAAAAVLAAAVTETYISMRERPLLSSLNGIWEHTFRERSTCRQLNKRSLSRAAEVDHVHGFQKNHSFVKPFPLEEHNHYIPSDVWKRCASGVASQLV</sequence>
<proteinExistence type="inferred from homology"/>
<name>A0A9E7F8R7_9LILI</name>
<evidence type="ECO:0000313" key="5">
    <source>
        <dbReference type="EMBL" id="URD91834.1"/>
    </source>
</evidence>
<dbReference type="EMBL" id="CP097505">
    <property type="protein sequence ID" value="URD91834.1"/>
    <property type="molecule type" value="Genomic_DNA"/>
</dbReference>
<dbReference type="InterPro" id="IPR000347">
    <property type="entry name" value="Metalthion_15p"/>
</dbReference>
<accession>A0A9E7F8R7</accession>
<evidence type="ECO:0000256" key="1">
    <source>
        <dbReference type="ARBA" id="ARBA00005802"/>
    </source>
</evidence>